<dbReference type="AlphaFoldDB" id="A0A645HIX1"/>
<protein>
    <submittedName>
        <fullName evidence="1">Uncharacterized protein</fullName>
    </submittedName>
</protein>
<sequence length="100" mass="11041">MRCLSAEMLTAVSTRDLAGERIPCGGWLLDITFIGVLRYAALCQLIGVGVYDRVVRSFDIVLREFAVIANQPLCQMVGDILLLQERVADVLLVLQNIAHP</sequence>
<accession>A0A645HIX1</accession>
<reference evidence="1" key="1">
    <citation type="submission" date="2019-08" db="EMBL/GenBank/DDBJ databases">
        <authorList>
            <person name="Kucharzyk K."/>
            <person name="Murdoch R.W."/>
            <person name="Higgins S."/>
            <person name="Loffler F."/>
        </authorList>
    </citation>
    <scope>NUCLEOTIDE SEQUENCE</scope>
</reference>
<gene>
    <name evidence="1" type="ORF">SDC9_185876</name>
</gene>
<comment type="caution">
    <text evidence="1">The sequence shown here is derived from an EMBL/GenBank/DDBJ whole genome shotgun (WGS) entry which is preliminary data.</text>
</comment>
<evidence type="ECO:0000313" key="1">
    <source>
        <dbReference type="EMBL" id="MPN38352.1"/>
    </source>
</evidence>
<proteinExistence type="predicted"/>
<name>A0A645HIX1_9ZZZZ</name>
<dbReference type="EMBL" id="VSSQ01093520">
    <property type="protein sequence ID" value="MPN38352.1"/>
    <property type="molecule type" value="Genomic_DNA"/>
</dbReference>
<organism evidence="1">
    <name type="scientific">bioreactor metagenome</name>
    <dbReference type="NCBI Taxonomy" id="1076179"/>
    <lineage>
        <taxon>unclassified sequences</taxon>
        <taxon>metagenomes</taxon>
        <taxon>ecological metagenomes</taxon>
    </lineage>
</organism>